<name>A0A9W7ZZS5_9FUNG</name>
<dbReference type="InterPro" id="IPR036770">
    <property type="entry name" value="Ankyrin_rpt-contain_sf"/>
</dbReference>
<keyword evidence="1" id="KW-0677">Repeat</keyword>
<feature type="region of interest" description="Disordered" evidence="4">
    <location>
        <begin position="1"/>
        <end position="42"/>
    </location>
</feature>
<evidence type="ECO:0000313" key="5">
    <source>
        <dbReference type="EMBL" id="KAJ1919910.1"/>
    </source>
</evidence>
<accession>A0A9W7ZZS5</accession>
<dbReference type="PROSITE" id="PS50088">
    <property type="entry name" value="ANK_REPEAT"/>
    <property type="match status" value="2"/>
</dbReference>
<protein>
    <submittedName>
        <fullName evidence="5">Uncharacterized protein</fullName>
    </submittedName>
</protein>
<dbReference type="AlphaFoldDB" id="A0A9W7ZZS5"/>
<evidence type="ECO:0000256" key="2">
    <source>
        <dbReference type="ARBA" id="ARBA00023043"/>
    </source>
</evidence>
<dbReference type="OrthoDB" id="341259at2759"/>
<evidence type="ECO:0000256" key="1">
    <source>
        <dbReference type="ARBA" id="ARBA00022737"/>
    </source>
</evidence>
<dbReference type="PROSITE" id="PS50297">
    <property type="entry name" value="ANK_REP_REGION"/>
    <property type="match status" value="2"/>
</dbReference>
<dbReference type="Pfam" id="PF12796">
    <property type="entry name" value="Ank_2"/>
    <property type="match status" value="1"/>
</dbReference>
<feature type="compositionally biased region" description="Polar residues" evidence="4">
    <location>
        <begin position="11"/>
        <end position="33"/>
    </location>
</feature>
<keyword evidence="2 3" id="KW-0040">ANK repeat</keyword>
<feature type="compositionally biased region" description="Polar residues" evidence="4">
    <location>
        <begin position="525"/>
        <end position="536"/>
    </location>
</feature>
<organism evidence="5 6">
    <name type="scientific">Mycoemilia scoparia</name>
    <dbReference type="NCBI Taxonomy" id="417184"/>
    <lineage>
        <taxon>Eukaryota</taxon>
        <taxon>Fungi</taxon>
        <taxon>Fungi incertae sedis</taxon>
        <taxon>Zoopagomycota</taxon>
        <taxon>Kickxellomycotina</taxon>
        <taxon>Kickxellomycetes</taxon>
        <taxon>Kickxellales</taxon>
        <taxon>Kickxellaceae</taxon>
        <taxon>Mycoemilia</taxon>
    </lineage>
</organism>
<dbReference type="SMART" id="SM00248">
    <property type="entry name" value="ANK"/>
    <property type="match status" value="2"/>
</dbReference>
<feature type="repeat" description="ANK" evidence="3">
    <location>
        <begin position="309"/>
        <end position="341"/>
    </location>
</feature>
<evidence type="ECO:0000313" key="6">
    <source>
        <dbReference type="Proteomes" id="UP001150538"/>
    </source>
</evidence>
<dbReference type="InterPro" id="IPR002110">
    <property type="entry name" value="Ankyrin_rpt"/>
</dbReference>
<feature type="compositionally biased region" description="Basic and acidic residues" evidence="4">
    <location>
        <begin position="496"/>
        <end position="505"/>
    </location>
</feature>
<evidence type="ECO:0000256" key="3">
    <source>
        <dbReference type="PROSITE-ProRule" id="PRU00023"/>
    </source>
</evidence>
<reference evidence="5" key="1">
    <citation type="submission" date="2022-07" db="EMBL/GenBank/DDBJ databases">
        <title>Phylogenomic reconstructions and comparative analyses of Kickxellomycotina fungi.</title>
        <authorList>
            <person name="Reynolds N.K."/>
            <person name="Stajich J.E."/>
            <person name="Barry K."/>
            <person name="Grigoriev I.V."/>
            <person name="Crous P."/>
            <person name="Smith M.E."/>
        </authorList>
    </citation>
    <scope>NUCLEOTIDE SEQUENCE</scope>
    <source>
        <strain evidence="5">NBRC 100468</strain>
    </source>
</reference>
<dbReference type="Gene3D" id="1.25.40.20">
    <property type="entry name" value="Ankyrin repeat-containing domain"/>
    <property type="match status" value="1"/>
</dbReference>
<keyword evidence="6" id="KW-1185">Reference proteome</keyword>
<proteinExistence type="predicted"/>
<gene>
    <name evidence="5" type="ORF">H4219_001690</name>
</gene>
<dbReference type="PANTHER" id="PTHR24171">
    <property type="entry name" value="ANKYRIN REPEAT DOMAIN-CONTAINING PROTEIN 39-RELATED"/>
    <property type="match status" value="1"/>
</dbReference>
<feature type="repeat" description="ANK" evidence="3">
    <location>
        <begin position="342"/>
        <end position="374"/>
    </location>
</feature>
<dbReference type="Proteomes" id="UP001150538">
    <property type="component" value="Unassembled WGS sequence"/>
</dbReference>
<dbReference type="SUPFAM" id="SSF48403">
    <property type="entry name" value="Ankyrin repeat"/>
    <property type="match status" value="1"/>
</dbReference>
<evidence type="ECO:0000256" key="4">
    <source>
        <dbReference type="SAM" id="MobiDB-lite"/>
    </source>
</evidence>
<feature type="region of interest" description="Disordered" evidence="4">
    <location>
        <begin position="207"/>
        <end position="252"/>
    </location>
</feature>
<sequence length="560" mass="61599">MYIDSEDTDTQHGTHNLRVSNEECGTNKNSVGKSNGDDTSESEFRLLRTEGRLSILSVSSLLSNNGEFWSDSMLIDTTHSGSLLPSIHGEFQRDGVTNLAMSHTPTNMQYRPSSMQLSRPLSNQASGSKVYRIPPIYSIQGLTSRISKCYKIDKSKAMVLRHSSQRLSKPNFRQTDLVDSIGAAFGHLYTDPKVNHAGSESGIMELDTDLHPMAPSGDDDFDSTDSKHRSPLKESSSTIPPKVGNVAQRRGQRKLDIRTRHSRVAVALDRWMREAKPAQYLVRVLGSSDTDTIFRVVKSGTSVNIRDELGRTPLHIASASGREDNVKFLICMGADVNALDSMGNTPLTLASTAAKFNIVLILLENGADQKIGRTQFSPLDMARSRLRLLRSQLKNMRVISPQSKHGPGSYTTRNTQNRRQLLIQVSRDCIQVIRLLRSFSSEANKNGSSSSLELAFKKFDEAQTSEPFPLAPKAKYELDELATQLLSLGLSNSDTKPGEKPENHPIGKSVESAESSEDGFKGDAASSSSQNTTKNDTLARDMDLVLEKLSNLMGDSNAYS</sequence>
<comment type="caution">
    <text evidence="5">The sequence shown here is derived from an EMBL/GenBank/DDBJ whole genome shotgun (WGS) entry which is preliminary data.</text>
</comment>
<feature type="region of interest" description="Disordered" evidence="4">
    <location>
        <begin position="490"/>
        <end position="540"/>
    </location>
</feature>
<dbReference type="EMBL" id="JANBPU010000020">
    <property type="protein sequence ID" value="KAJ1919910.1"/>
    <property type="molecule type" value="Genomic_DNA"/>
</dbReference>